<accession>A0A383W9B4</accession>
<dbReference type="GO" id="GO:0005930">
    <property type="term" value="C:axoneme"/>
    <property type="evidence" value="ECO:0007669"/>
    <property type="project" value="UniProtKB-SubCell"/>
</dbReference>
<feature type="region of interest" description="Disordered" evidence="2">
    <location>
        <begin position="128"/>
        <end position="163"/>
    </location>
</feature>
<proteinExistence type="predicted"/>
<dbReference type="SUPFAM" id="SSF52047">
    <property type="entry name" value="RNI-like"/>
    <property type="match status" value="2"/>
</dbReference>
<evidence type="ECO:0000256" key="2">
    <source>
        <dbReference type="SAM" id="MobiDB-lite"/>
    </source>
</evidence>
<feature type="compositionally biased region" description="Low complexity" evidence="2">
    <location>
        <begin position="129"/>
        <end position="147"/>
    </location>
</feature>
<keyword evidence="4" id="KW-1185">Reference proteome</keyword>
<dbReference type="PANTHER" id="PTHR45752">
    <property type="entry name" value="LEUCINE-RICH REPEAT-CONTAINING"/>
    <property type="match status" value="1"/>
</dbReference>
<dbReference type="AlphaFoldDB" id="A0A383W9B4"/>
<organism evidence="3 4">
    <name type="scientific">Tetradesmus obliquus</name>
    <name type="common">Green alga</name>
    <name type="synonym">Acutodesmus obliquus</name>
    <dbReference type="NCBI Taxonomy" id="3088"/>
    <lineage>
        <taxon>Eukaryota</taxon>
        <taxon>Viridiplantae</taxon>
        <taxon>Chlorophyta</taxon>
        <taxon>core chlorophytes</taxon>
        <taxon>Chlorophyceae</taxon>
        <taxon>CS clade</taxon>
        <taxon>Sphaeropleales</taxon>
        <taxon>Scenedesmaceae</taxon>
        <taxon>Tetradesmus</taxon>
    </lineage>
</organism>
<evidence type="ECO:0000256" key="1">
    <source>
        <dbReference type="ARBA" id="ARBA00004430"/>
    </source>
</evidence>
<comment type="subcellular location">
    <subcellularLocation>
        <location evidence="1">Cytoplasm</location>
        <location evidence="1">Cytoskeleton</location>
        <location evidence="1">Cilium axoneme</location>
    </subcellularLocation>
</comment>
<evidence type="ECO:0000313" key="3">
    <source>
        <dbReference type="EMBL" id="SZX73604.1"/>
    </source>
</evidence>
<dbReference type="PANTHER" id="PTHR45752:SF187">
    <property type="entry name" value="LEUCINE-RICH REPEAT AND IQ DOMAIN-CONTAINING PROTEIN 4"/>
    <property type="match status" value="1"/>
</dbReference>
<gene>
    <name evidence="3" type="ORF">BQ4739_LOCUS13862</name>
</gene>
<dbReference type="EMBL" id="FNXT01001194">
    <property type="protein sequence ID" value="SZX73604.1"/>
    <property type="molecule type" value="Genomic_DNA"/>
</dbReference>
<dbReference type="InterPro" id="IPR032675">
    <property type="entry name" value="LRR_dom_sf"/>
</dbReference>
<name>A0A383W9B4_TETOB</name>
<dbReference type="Gene3D" id="3.80.10.10">
    <property type="entry name" value="Ribonuclease Inhibitor"/>
    <property type="match status" value="2"/>
</dbReference>
<dbReference type="InterPro" id="IPR050715">
    <property type="entry name" value="LRR-SigEffector_domain"/>
</dbReference>
<evidence type="ECO:0008006" key="5">
    <source>
        <dbReference type="Google" id="ProtNLM"/>
    </source>
</evidence>
<evidence type="ECO:0000313" key="4">
    <source>
        <dbReference type="Proteomes" id="UP000256970"/>
    </source>
</evidence>
<protein>
    <recommendedName>
        <fullName evidence="5">F-box domain-containing protein</fullName>
    </recommendedName>
</protein>
<sequence>MVGVNRVYASESVPSLALSIALEHHPALSSSPQVLCAAARACKAWRQAVQQCAVCNTAVVLDPSKQLQQLHSFAQWLPKHAALVDSITAVADAAIGDFEEPEEDLWQSHLEATQQLLRALHAAAVADEGATPGPGAAAAALPASSGAELRNSTQQQQQQQQHGWRLASFSSDLPGAPALLHVLPAHSLTHLDLQLQPGAGAEEASAELSQLTRLSSLQQLHLGSSHRVQYQLPDGCLAGLAQLSQLTSLKLTGVWRGIKQQLQQLLVQPLPLQQLVLVVMDRALHSSGQDQDLPDLAHLTQLTHLSLGSCGVPSTLPAQLQVLHAGSQCTDLAAVLALKQLQCLTLSPELAEQRQLLELAKLPALQELHLYYNGPVDAAAAASNWKSLPQLRGLDVQSWYVEAPSRQQIAAILAGAAAATQLTQLQLSLPCADAALLQGHVMPMCGSLAGLTRLKEMRLHRMRLVPGDALALTPLTGLTRLELYDLHDGVGEVAATALACSLKHLQHLECISCSVNLGSTEFLAAVGQLKQLTYLNLRGNDGLTQQGVMQLTGLSRLQRLHVDLNEEVTDEVWDGFWAAVRQQQQQQLPAGSC</sequence>
<reference evidence="3 4" key="1">
    <citation type="submission" date="2016-10" db="EMBL/GenBank/DDBJ databases">
        <authorList>
            <person name="Cai Z."/>
        </authorList>
    </citation>
    <scope>NUCLEOTIDE SEQUENCE [LARGE SCALE GENOMIC DNA]</scope>
</reference>
<dbReference type="Proteomes" id="UP000256970">
    <property type="component" value="Unassembled WGS sequence"/>
</dbReference>